<dbReference type="PANTHER" id="PTHR10458:SF22">
    <property type="entry name" value="PEPTIDE DEFORMYLASE"/>
    <property type="match status" value="1"/>
</dbReference>
<evidence type="ECO:0000313" key="2">
    <source>
        <dbReference type="EMBL" id="SVA45088.1"/>
    </source>
</evidence>
<dbReference type="AlphaFoldDB" id="A0A381VZA0"/>
<dbReference type="Gene3D" id="3.90.45.10">
    <property type="entry name" value="Peptide deformylase"/>
    <property type="match status" value="1"/>
</dbReference>
<sequence>MLPRKDASMFRGRYSSTMALRTLVKYPDLGLQQPSKPVEFFDEDLRRLADDMVETMRAEAGIGLAAPQVGEAVKLTVIDLSAGVDPEALIRLVNPKVEFEEGESIEEEGCLSFPEVILKVKRPARIVVSGRDIEGKAVSIEAEGLLARCLHHEIDHLEGVLFIDHVSPLKRDMTRRKITKRIRAGDW</sequence>
<dbReference type="PRINTS" id="PR01576">
    <property type="entry name" value="PDEFORMYLASE"/>
</dbReference>
<dbReference type="InterPro" id="IPR023635">
    <property type="entry name" value="Peptide_deformylase"/>
</dbReference>
<dbReference type="CDD" id="cd00487">
    <property type="entry name" value="Pep_deformylase"/>
    <property type="match status" value="1"/>
</dbReference>
<reference evidence="2" key="1">
    <citation type="submission" date="2018-05" db="EMBL/GenBank/DDBJ databases">
        <authorList>
            <person name="Lanie J.A."/>
            <person name="Ng W.-L."/>
            <person name="Kazmierczak K.M."/>
            <person name="Andrzejewski T.M."/>
            <person name="Davidsen T.M."/>
            <person name="Wayne K.J."/>
            <person name="Tettelin H."/>
            <person name="Glass J.I."/>
            <person name="Rusch D."/>
            <person name="Podicherti R."/>
            <person name="Tsui H.-C.T."/>
            <person name="Winkler M.E."/>
        </authorList>
    </citation>
    <scope>NUCLEOTIDE SEQUENCE</scope>
</reference>
<organism evidence="2">
    <name type="scientific">marine metagenome</name>
    <dbReference type="NCBI Taxonomy" id="408172"/>
    <lineage>
        <taxon>unclassified sequences</taxon>
        <taxon>metagenomes</taxon>
        <taxon>ecological metagenomes</taxon>
    </lineage>
</organism>
<dbReference type="NCBIfam" id="TIGR00079">
    <property type="entry name" value="pept_deformyl"/>
    <property type="match status" value="1"/>
</dbReference>
<evidence type="ECO:0000256" key="1">
    <source>
        <dbReference type="ARBA" id="ARBA00010759"/>
    </source>
</evidence>
<dbReference type="NCBIfam" id="NF001159">
    <property type="entry name" value="PRK00150.1-3"/>
    <property type="match status" value="1"/>
</dbReference>
<protein>
    <recommendedName>
        <fullName evidence="3">Peptide deformylase</fullName>
    </recommendedName>
</protein>
<dbReference type="SUPFAM" id="SSF56420">
    <property type="entry name" value="Peptide deformylase"/>
    <property type="match status" value="1"/>
</dbReference>
<gene>
    <name evidence="2" type="ORF">METZ01_LOCUS97942</name>
</gene>
<comment type="similarity">
    <text evidence="1">Belongs to the polypeptide deformylase family.</text>
</comment>
<dbReference type="EMBL" id="UINC01010106">
    <property type="protein sequence ID" value="SVA45088.1"/>
    <property type="molecule type" value="Genomic_DNA"/>
</dbReference>
<proteinExistence type="inferred from homology"/>
<dbReference type="PIRSF" id="PIRSF004749">
    <property type="entry name" value="Pep_def"/>
    <property type="match status" value="1"/>
</dbReference>
<accession>A0A381VZA0</accession>
<dbReference type="InterPro" id="IPR036821">
    <property type="entry name" value="Peptide_deformylase_sf"/>
</dbReference>
<dbReference type="PANTHER" id="PTHR10458">
    <property type="entry name" value="PEPTIDE DEFORMYLASE"/>
    <property type="match status" value="1"/>
</dbReference>
<dbReference type="Pfam" id="PF01327">
    <property type="entry name" value="Pep_deformylase"/>
    <property type="match status" value="1"/>
</dbReference>
<name>A0A381VZA0_9ZZZZ</name>
<dbReference type="HAMAP" id="MF_00163">
    <property type="entry name" value="Pep_deformylase"/>
    <property type="match status" value="1"/>
</dbReference>
<dbReference type="GO" id="GO:0042586">
    <property type="term" value="F:peptide deformylase activity"/>
    <property type="evidence" value="ECO:0007669"/>
    <property type="project" value="InterPro"/>
</dbReference>
<evidence type="ECO:0008006" key="3">
    <source>
        <dbReference type="Google" id="ProtNLM"/>
    </source>
</evidence>